<dbReference type="PRINTS" id="PR00400">
    <property type="entry name" value="TETREPRESSOR"/>
</dbReference>
<evidence type="ECO:0000256" key="1">
    <source>
        <dbReference type="ARBA" id="ARBA00022491"/>
    </source>
</evidence>
<protein>
    <submittedName>
        <fullName evidence="7">Tetracycline repressor protein class E</fullName>
    </submittedName>
</protein>
<organism evidence="7 8">
    <name type="scientific">Cutibacterium granulosum</name>
    <dbReference type="NCBI Taxonomy" id="33011"/>
    <lineage>
        <taxon>Bacteria</taxon>
        <taxon>Bacillati</taxon>
        <taxon>Actinomycetota</taxon>
        <taxon>Actinomycetes</taxon>
        <taxon>Propionibacteriales</taxon>
        <taxon>Propionibacteriaceae</taxon>
        <taxon>Cutibacterium</taxon>
    </lineage>
</organism>
<keyword evidence="1" id="KW-0678">Repressor</keyword>
<dbReference type="EMBL" id="LT906441">
    <property type="protein sequence ID" value="SNV37459.1"/>
    <property type="molecule type" value="Genomic_DNA"/>
</dbReference>
<dbReference type="SUPFAM" id="SSF46689">
    <property type="entry name" value="Homeodomain-like"/>
    <property type="match status" value="1"/>
</dbReference>
<dbReference type="InterPro" id="IPR003012">
    <property type="entry name" value="Tet_transcr_reg_TetR"/>
</dbReference>
<evidence type="ECO:0000259" key="6">
    <source>
        <dbReference type="PROSITE" id="PS50977"/>
    </source>
</evidence>
<dbReference type="RefSeq" id="WP_065860546.1">
    <property type="nucleotide sequence ID" value="NZ_LT906441.1"/>
</dbReference>
<dbReference type="Pfam" id="PF00440">
    <property type="entry name" value="TetR_N"/>
    <property type="match status" value="1"/>
</dbReference>
<gene>
    <name evidence="7" type="primary">tetR</name>
    <name evidence="7" type="ORF">SAMEA4412665_01525</name>
</gene>
<dbReference type="KEGG" id="cgrn:4412665_01525"/>
<feature type="DNA-binding region" description="H-T-H motif" evidence="5">
    <location>
        <begin position="25"/>
        <end position="44"/>
    </location>
</feature>
<dbReference type="GO" id="GO:0046677">
    <property type="term" value="P:response to antibiotic"/>
    <property type="evidence" value="ECO:0007669"/>
    <property type="project" value="InterPro"/>
</dbReference>
<evidence type="ECO:0000256" key="2">
    <source>
        <dbReference type="ARBA" id="ARBA00023015"/>
    </source>
</evidence>
<evidence type="ECO:0000256" key="4">
    <source>
        <dbReference type="ARBA" id="ARBA00023163"/>
    </source>
</evidence>
<sequence>MSLTTHDIVAAGLEILDNYGLEDLSMRRLAQLLDVKASALYWHVANKQTLLAAMADEILGEEGQLTPTDDGGELARELLGWAHALRSKLLAHRDGAELVSSAMSVGLVTTDPSVQLASFLQDCGGCDSQTARAASQALTHLVVGHVMDEQARSQLFELNVIDTFDAEAQETEFDVGVRLLVTGIRGASCVMKTHDA</sequence>
<evidence type="ECO:0000256" key="3">
    <source>
        <dbReference type="ARBA" id="ARBA00023125"/>
    </source>
</evidence>
<name>A0A239WT84_9ACTN</name>
<dbReference type="SUPFAM" id="SSF48498">
    <property type="entry name" value="Tetracyclin repressor-like, C-terminal domain"/>
    <property type="match status" value="1"/>
</dbReference>
<evidence type="ECO:0000313" key="7">
    <source>
        <dbReference type="EMBL" id="SNV37459.1"/>
    </source>
</evidence>
<dbReference type="InterPro" id="IPR009057">
    <property type="entry name" value="Homeodomain-like_sf"/>
</dbReference>
<dbReference type="PROSITE" id="PS50977">
    <property type="entry name" value="HTH_TETR_2"/>
    <property type="match status" value="1"/>
</dbReference>
<keyword evidence="2" id="KW-0805">Transcription regulation</keyword>
<dbReference type="InterPro" id="IPR001647">
    <property type="entry name" value="HTH_TetR"/>
</dbReference>
<dbReference type="Proteomes" id="UP000215332">
    <property type="component" value="Chromosome 1"/>
</dbReference>
<dbReference type="Gene3D" id="1.10.10.60">
    <property type="entry name" value="Homeodomain-like"/>
    <property type="match status" value="1"/>
</dbReference>
<accession>A0A239WT84</accession>
<keyword evidence="3 5" id="KW-0238">DNA-binding</keyword>
<evidence type="ECO:0000313" key="8">
    <source>
        <dbReference type="Proteomes" id="UP000215332"/>
    </source>
</evidence>
<reference evidence="7 8" key="1">
    <citation type="submission" date="2017-06" db="EMBL/GenBank/DDBJ databases">
        <authorList>
            <consortium name="Pathogen Informatics"/>
        </authorList>
    </citation>
    <scope>NUCLEOTIDE SEQUENCE [LARGE SCALE GENOMIC DNA]</scope>
    <source>
        <strain evidence="7 8">NCTC11865</strain>
    </source>
</reference>
<evidence type="ECO:0000256" key="5">
    <source>
        <dbReference type="PROSITE-ProRule" id="PRU00335"/>
    </source>
</evidence>
<feature type="domain" description="HTH tetR-type" evidence="6">
    <location>
        <begin position="2"/>
        <end position="62"/>
    </location>
</feature>
<dbReference type="AlphaFoldDB" id="A0A239WT84"/>
<dbReference type="Gene3D" id="1.10.357.10">
    <property type="entry name" value="Tetracycline Repressor, domain 2"/>
    <property type="match status" value="1"/>
</dbReference>
<dbReference type="InterPro" id="IPR004111">
    <property type="entry name" value="Repressor_TetR_C"/>
</dbReference>
<dbReference type="eggNOG" id="COG1309">
    <property type="taxonomic scope" value="Bacteria"/>
</dbReference>
<dbReference type="GO" id="GO:0003677">
    <property type="term" value="F:DNA binding"/>
    <property type="evidence" value="ECO:0007669"/>
    <property type="project" value="UniProtKB-UniRule"/>
</dbReference>
<proteinExistence type="predicted"/>
<keyword evidence="4" id="KW-0804">Transcription</keyword>
<dbReference type="GO" id="GO:0045892">
    <property type="term" value="P:negative regulation of DNA-templated transcription"/>
    <property type="evidence" value="ECO:0007669"/>
    <property type="project" value="InterPro"/>
</dbReference>
<dbReference type="InterPro" id="IPR036271">
    <property type="entry name" value="Tet_transcr_reg_TetR-rel_C_sf"/>
</dbReference>
<dbReference type="Pfam" id="PF02909">
    <property type="entry name" value="TetR_C_1"/>
    <property type="match status" value="1"/>
</dbReference>